<dbReference type="Proteomes" id="UP000325558">
    <property type="component" value="Unassembled WGS sequence"/>
</dbReference>
<name>A0A5N6XRI1_9EURO</name>
<dbReference type="AlphaFoldDB" id="A0A5N6XRI1"/>
<proteinExistence type="predicted"/>
<accession>A0A5N6XRI1</accession>
<sequence length="106" mass="11429">MHYICNSGWKDYLKVVNFIVGHTANGITIISSLHTAGSGSPEQKCETNKTTRELAGDLVNSVGKDGVTNIVWVIKDENGKEWELGLRARALGSSNYNNCGACALCL</sequence>
<protein>
    <submittedName>
        <fullName evidence="1">Uncharacterized protein</fullName>
    </submittedName>
</protein>
<dbReference type="EMBL" id="ML737236">
    <property type="protein sequence ID" value="KAE8334966.1"/>
    <property type="molecule type" value="Genomic_DNA"/>
</dbReference>
<organism evidence="1">
    <name type="scientific">Aspergillus arachidicola</name>
    <dbReference type="NCBI Taxonomy" id="656916"/>
    <lineage>
        <taxon>Eukaryota</taxon>
        <taxon>Fungi</taxon>
        <taxon>Dikarya</taxon>
        <taxon>Ascomycota</taxon>
        <taxon>Pezizomycotina</taxon>
        <taxon>Eurotiomycetes</taxon>
        <taxon>Eurotiomycetidae</taxon>
        <taxon>Eurotiales</taxon>
        <taxon>Aspergillaceae</taxon>
        <taxon>Aspergillus</taxon>
        <taxon>Aspergillus subgen. Circumdati</taxon>
    </lineage>
</organism>
<gene>
    <name evidence="1" type="ORF">BDV24DRAFT_169652</name>
</gene>
<reference evidence="1" key="1">
    <citation type="submission" date="2019-04" db="EMBL/GenBank/DDBJ databases">
        <title>Friends and foes A comparative genomics study of 23 Aspergillus species from section Flavi.</title>
        <authorList>
            <consortium name="DOE Joint Genome Institute"/>
            <person name="Kjaerbolling I."/>
            <person name="Vesth T."/>
            <person name="Frisvad J.C."/>
            <person name="Nybo J.L."/>
            <person name="Theobald S."/>
            <person name="Kildgaard S."/>
            <person name="Isbrandt T."/>
            <person name="Kuo A."/>
            <person name="Sato A."/>
            <person name="Lyhne E.K."/>
            <person name="Kogle M.E."/>
            <person name="Wiebenga A."/>
            <person name="Kun R.S."/>
            <person name="Lubbers R.J."/>
            <person name="Makela M.R."/>
            <person name="Barry K."/>
            <person name="Chovatia M."/>
            <person name="Clum A."/>
            <person name="Daum C."/>
            <person name="Haridas S."/>
            <person name="He G."/>
            <person name="LaButti K."/>
            <person name="Lipzen A."/>
            <person name="Mondo S."/>
            <person name="Riley R."/>
            <person name="Salamov A."/>
            <person name="Simmons B.A."/>
            <person name="Magnuson J.K."/>
            <person name="Henrissat B."/>
            <person name="Mortensen U.H."/>
            <person name="Larsen T.O."/>
            <person name="Devries R.P."/>
            <person name="Grigoriev I.V."/>
            <person name="Machida M."/>
            <person name="Baker S.E."/>
            <person name="Andersen M.R."/>
        </authorList>
    </citation>
    <scope>NUCLEOTIDE SEQUENCE</scope>
    <source>
        <strain evidence="1">CBS 117612</strain>
    </source>
</reference>
<evidence type="ECO:0000313" key="1">
    <source>
        <dbReference type="EMBL" id="KAE8334966.1"/>
    </source>
</evidence>
<dbReference type="OrthoDB" id="4447703at2759"/>